<protein>
    <submittedName>
        <fullName evidence="1">Polyketide cyclase/dehydrase/lipid transport protein</fullName>
    </submittedName>
</protein>
<dbReference type="InterPro" id="IPR023393">
    <property type="entry name" value="START-like_dom_sf"/>
</dbReference>
<evidence type="ECO:0000313" key="1">
    <source>
        <dbReference type="EMBL" id="TQJ05628.1"/>
    </source>
</evidence>
<dbReference type="Pfam" id="PF10604">
    <property type="entry name" value="Polyketide_cyc2"/>
    <property type="match status" value="1"/>
</dbReference>
<accession>A0A542DRB2</accession>
<organism evidence="1 2">
    <name type="scientific">Amycolatopsis cihanbeyliensis</name>
    <dbReference type="NCBI Taxonomy" id="1128664"/>
    <lineage>
        <taxon>Bacteria</taxon>
        <taxon>Bacillati</taxon>
        <taxon>Actinomycetota</taxon>
        <taxon>Actinomycetes</taxon>
        <taxon>Pseudonocardiales</taxon>
        <taxon>Pseudonocardiaceae</taxon>
        <taxon>Amycolatopsis</taxon>
    </lineage>
</organism>
<gene>
    <name evidence="1" type="ORF">FB471_5465</name>
</gene>
<dbReference type="InterPro" id="IPR019587">
    <property type="entry name" value="Polyketide_cyclase/dehydratase"/>
</dbReference>
<reference evidence="1 2" key="1">
    <citation type="submission" date="2019-06" db="EMBL/GenBank/DDBJ databases">
        <title>Sequencing the genomes of 1000 actinobacteria strains.</title>
        <authorList>
            <person name="Klenk H.-P."/>
        </authorList>
    </citation>
    <scope>NUCLEOTIDE SEQUENCE [LARGE SCALE GENOMIC DNA]</scope>
    <source>
        <strain evidence="1 2">DSM 45679</strain>
    </source>
</reference>
<dbReference type="Proteomes" id="UP000320876">
    <property type="component" value="Unassembled WGS sequence"/>
</dbReference>
<dbReference type="EMBL" id="VFML01000001">
    <property type="protein sequence ID" value="TQJ05628.1"/>
    <property type="molecule type" value="Genomic_DNA"/>
</dbReference>
<dbReference type="SUPFAM" id="SSF55961">
    <property type="entry name" value="Bet v1-like"/>
    <property type="match status" value="1"/>
</dbReference>
<comment type="caution">
    <text evidence="1">The sequence shown here is derived from an EMBL/GenBank/DDBJ whole genome shotgun (WGS) entry which is preliminary data.</text>
</comment>
<name>A0A542DRB2_AMYCI</name>
<dbReference type="Gene3D" id="3.30.530.20">
    <property type="match status" value="1"/>
</dbReference>
<dbReference type="CDD" id="cd08862">
    <property type="entry name" value="SRPBCC_Smu440-like"/>
    <property type="match status" value="1"/>
</dbReference>
<dbReference type="AlphaFoldDB" id="A0A542DRB2"/>
<evidence type="ECO:0000313" key="2">
    <source>
        <dbReference type="Proteomes" id="UP000320876"/>
    </source>
</evidence>
<proteinExistence type="predicted"/>
<keyword evidence="2" id="KW-1185">Reference proteome</keyword>
<sequence length="138" mass="14886">MSRRVDAGPAAVWAALTDVEQWPKWTDSMTSVRLLGEGPLRAGSRAVVKQPGLLAQVWQVIEFTEGREFTWVARGPGATTTGSHVLVPEGDGAVTVLLGLEQRGPFGALIGLLLGRVTRRYLTMEAEGLKRAAEDALY</sequence>